<accession>C0GHY1</accession>
<dbReference type="Gene3D" id="3.40.50.620">
    <property type="entry name" value="HUPs"/>
    <property type="match status" value="1"/>
</dbReference>
<dbReference type="STRING" id="555088.DealDRAFT_2090"/>
<evidence type="ECO:0000256" key="2">
    <source>
        <dbReference type="ARBA" id="ARBA00022741"/>
    </source>
</evidence>
<evidence type="ECO:0000313" key="7">
    <source>
        <dbReference type="Proteomes" id="UP000006443"/>
    </source>
</evidence>
<dbReference type="InterPro" id="IPR006016">
    <property type="entry name" value="UspA"/>
</dbReference>
<keyword evidence="2" id="KW-0547">Nucleotide-binding</keyword>
<organism evidence="6 7">
    <name type="scientific">Dethiobacter alkaliphilus AHT 1</name>
    <dbReference type="NCBI Taxonomy" id="555088"/>
    <lineage>
        <taxon>Bacteria</taxon>
        <taxon>Bacillati</taxon>
        <taxon>Bacillota</taxon>
        <taxon>Dethiobacteria</taxon>
        <taxon>Dethiobacterales</taxon>
        <taxon>Dethiobacteraceae</taxon>
        <taxon>Dethiobacter</taxon>
    </lineage>
</organism>
<keyword evidence="3" id="KW-0067">ATP-binding</keyword>
<keyword evidence="7" id="KW-1185">Reference proteome</keyword>
<evidence type="ECO:0000256" key="1">
    <source>
        <dbReference type="ARBA" id="ARBA00008791"/>
    </source>
</evidence>
<evidence type="ECO:0000256" key="4">
    <source>
        <dbReference type="SAM" id="Coils"/>
    </source>
</evidence>
<dbReference type="PRINTS" id="PR01438">
    <property type="entry name" value="UNVRSLSTRESS"/>
</dbReference>
<evidence type="ECO:0000313" key="6">
    <source>
        <dbReference type="EMBL" id="EEG77055.1"/>
    </source>
</evidence>
<name>C0GHY1_DETAL</name>
<dbReference type="OrthoDB" id="152484at2"/>
<proteinExistence type="inferred from homology"/>
<dbReference type="PANTHER" id="PTHR46268:SF27">
    <property type="entry name" value="UNIVERSAL STRESS PROTEIN RV2623"/>
    <property type="match status" value="1"/>
</dbReference>
<dbReference type="PANTHER" id="PTHR46268">
    <property type="entry name" value="STRESS RESPONSE PROTEIN NHAX"/>
    <property type="match status" value="1"/>
</dbReference>
<dbReference type="Pfam" id="PF00582">
    <property type="entry name" value="Usp"/>
    <property type="match status" value="1"/>
</dbReference>
<dbReference type="GO" id="GO:0005524">
    <property type="term" value="F:ATP binding"/>
    <property type="evidence" value="ECO:0007669"/>
    <property type="project" value="UniProtKB-KW"/>
</dbReference>
<dbReference type="eggNOG" id="COG0589">
    <property type="taxonomic scope" value="Bacteria"/>
</dbReference>
<sequence>MKILVATDGSDTSRKALQYVKEIAAPLKAEVTVLSVAQELAQLRAHEAYAEVHSFDINIAEAMKKIAENALAEAEKMLAGLSVTTRLETGDPAGVICRIAQEGDFDQVVLGSRGLGGLKGMFLGSVSNRVVNCSQTNITVVK</sequence>
<dbReference type="InterPro" id="IPR014729">
    <property type="entry name" value="Rossmann-like_a/b/a_fold"/>
</dbReference>
<dbReference type="EMBL" id="ACJM01000010">
    <property type="protein sequence ID" value="EEG77055.1"/>
    <property type="molecule type" value="Genomic_DNA"/>
</dbReference>
<evidence type="ECO:0000256" key="3">
    <source>
        <dbReference type="ARBA" id="ARBA00022840"/>
    </source>
</evidence>
<dbReference type="Proteomes" id="UP000006443">
    <property type="component" value="Unassembled WGS sequence"/>
</dbReference>
<protein>
    <submittedName>
        <fullName evidence="6">UspA domain protein</fullName>
    </submittedName>
</protein>
<dbReference type="RefSeq" id="WP_008517225.1">
    <property type="nucleotide sequence ID" value="NZ_ACJM01000010.1"/>
</dbReference>
<gene>
    <name evidence="6" type="ORF">DealDRAFT_2090</name>
</gene>
<comment type="similarity">
    <text evidence="1">Belongs to the universal stress protein A family.</text>
</comment>
<feature type="domain" description="UspA" evidence="5">
    <location>
        <begin position="2"/>
        <end position="142"/>
    </location>
</feature>
<dbReference type="SUPFAM" id="SSF52402">
    <property type="entry name" value="Adenine nucleotide alpha hydrolases-like"/>
    <property type="match status" value="1"/>
</dbReference>
<reference evidence="6 7" key="1">
    <citation type="submission" date="2009-02" db="EMBL/GenBank/DDBJ databases">
        <title>Sequencing of the draft genome and assembly of Dethiobacter alkaliphilus AHT 1.</title>
        <authorList>
            <consortium name="US DOE Joint Genome Institute (JGI-PGF)"/>
            <person name="Lucas S."/>
            <person name="Copeland A."/>
            <person name="Lapidus A."/>
            <person name="Glavina del Rio T."/>
            <person name="Dalin E."/>
            <person name="Tice H."/>
            <person name="Bruce D."/>
            <person name="Goodwin L."/>
            <person name="Pitluck S."/>
            <person name="Larimer F."/>
            <person name="Land M.L."/>
            <person name="Hauser L."/>
            <person name="Muyzer G."/>
        </authorList>
    </citation>
    <scope>NUCLEOTIDE SEQUENCE [LARGE SCALE GENOMIC DNA]</scope>
    <source>
        <strain evidence="6 7">AHT 1</strain>
    </source>
</reference>
<comment type="caution">
    <text evidence="6">The sequence shown here is derived from an EMBL/GenBank/DDBJ whole genome shotgun (WGS) entry which is preliminary data.</text>
</comment>
<feature type="coiled-coil region" evidence="4">
    <location>
        <begin position="57"/>
        <end position="84"/>
    </location>
</feature>
<dbReference type="AlphaFoldDB" id="C0GHY1"/>
<dbReference type="CDD" id="cd00293">
    <property type="entry name" value="USP-like"/>
    <property type="match status" value="1"/>
</dbReference>
<dbReference type="InterPro" id="IPR006015">
    <property type="entry name" value="Universal_stress_UspA"/>
</dbReference>
<keyword evidence="4" id="KW-0175">Coiled coil</keyword>
<evidence type="ECO:0000259" key="5">
    <source>
        <dbReference type="Pfam" id="PF00582"/>
    </source>
</evidence>